<dbReference type="PANTHER" id="PTHR30047:SF7">
    <property type="entry name" value="HIGH-AFFINITY CHOLINE TRANSPORT PROTEIN"/>
    <property type="match status" value="1"/>
</dbReference>
<evidence type="ECO:0000256" key="4">
    <source>
        <dbReference type="ARBA" id="ARBA00022475"/>
    </source>
</evidence>
<feature type="transmembrane region" description="Helical" evidence="8">
    <location>
        <begin position="51"/>
        <end position="70"/>
    </location>
</feature>
<keyword evidence="10" id="KW-1185">Reference proteome</keyword>
<dbReference type="AlphaFoldDB" id="A0A1H0H036"/>
<keyword evidence="4" id="KW-1003">Cell membrane</keyword>
<comment type="subcellular location">
    <subcellularLocation>
        <location evidence="1">Cell membrane</location>
        <topology evidence="1">Multi-pass membrane protein</topology>
    </subcellularLocation>
</comment>
<dbReference type="Pfam" id="PF02028">
    <property type="entry name" value="BCCT"/>
    <property type="match status" value="1"/>
</dbReference>
<feature type="transmembrane region" description="Helical" evidence="8">
    <location>
        <begin position="145"/>
        <end position="163"/>
    </location>
</feature>
<feature type="transmembrane region" description="Helical" evidence="8">
    <location>
        <begin position="262"/>
        <end position="282"/>
    </location>
</feature>
<organism evidence="9 10">
    <name type="scientific">Alkalicoccus daliensis</name>
    <dbReference type="NCBI Taxonomy" id="745820"/>
    <lineage>
        <taxon>Bacteria</taxon>
        <taxon>Bacillati</taxon>
        <taxon>Bacillota</taxon>
        <taxon>Bacilli</taxon>
        <taxon>Bacillales</taxon>
        <taxon>Bacillaceae</taxon>
        <taxon>Alkalicoccus</taxon>
    </lineage>
</organism>
<dbReference type="GO" id="GO:0022857">
    <property type="term" value="F:transmembrane transporter activity"/>
    <property type="evidence" value="ECO:0007669"/>
    <property type="project" value="InterPro"/>
</dbReference>
<evidence type="ECO:0000256" key="1">
    <source>
        <dbReference type="ARBA" id="ARBA00004651"/>
    </source>
</evidence>
<dbReference type="Proteomes" id="UP000198778">
    <property type="component" value="Unassembled WGS sequence"/>
</dbReference>
<dbReference type="InterPro" id="IPR000060">
    <property type="entry name" value="BCCT_transptr"/>
</dbReference>
<dbReference type="PANTHER" id="PTHR30047">
    <property type="entry name" value="HIGH-AFFINITY CHOLINE TRANSPORT PROTEIN-RELATED"/>
    <property type="match status" value="1"/>
</dbReference>
<evidence type="ECO:0000256" key="8">
    <source>
        <dbReference type="SAM" id="Phobius"/>
    </source>
</evidence>
<evidence type="ECO:0000313" key="9">
    <source>
        <dbReference type="EMBL" id="SDO12626.1"/>
    </source>
</evidence>
<name>A0A1H0H036_9BACI</name>
<accession>A0A1H0H036</accession>
<sequence length="510" mass="55470">MKTKLQNAGIGLVFAVSGLISLIIAFWGFVFPANMEQIMNAALETVIDTFGWFYVMSTAVFVAFCFYLGLGPYRFVKLGDKNDKPEYSYFAWIGMLFAAGMGVGLVFWGVAEPMSHFVNPPNGIEPGTQEAAETGLLYGVFHWGIHPWAIYAIIALGLAIAKFRKNLPGLISSIFYPIIGDKIYGSTGKWIDVIAVISTVVGIATSLGLSTMQVGGGLSEVMNWENTNFLQMTIILLVTIVFITSVLTGINRGMKYLSIGNLALAGVLLAAAFILGPTLFIMEHFTKTVGAYISSFVSLSFYTTPYTDNDWVGEWTFFYWAWLISWSPFVGTFIARVSKGRTVQEFIFGVLLVPTVVSALWFVAFGGTGIYLDMTEEAGLAEVVSSSPEVGLFLILETFPFGFLLSILGLLLITVFFITSANSATYVLGVFSSRGDLDPPKVYLIVWGLLISSIAAALLLSGGIEGLQSLAITIALPFTILILIMLAAIHMSLKEGYRQEALGTKEKGEQ</sequence>
<dbReference type="GO" id="GO:0005886">
    <property type="term" value="C:plasma membrane"/>
    <property type="evidence" value="ECO:0007669"/>
    <property type="project" value="UniProtKB-SubCell"/>
</dbReference>
<evidence type="ECO:0000256" key="6">
    <source>
        <dbReference type="ARBA" id="ARBA00022989"/>
    </source>
</evidence>
<feature type="transmembrane region" description="Helical" evidence="8">
    <location>
        <begin position="347"/>
        <end position="372"/>
    </location>
</feature>
<evidence type="ECO:0000256" key="5">
    <source>
        <dbReference type="ARBA" id="ARBA00022692"/>
    </source>
</evidence>
<keyword evidence="3" id="KW-0813">Transport</keyword>
<dbReference type="EMBL" id="FNIL01000007">
    <property type="protein sequence ID" value="SDO12626.1"/>
    <property type="molecule type" value="Genomic_DNA"/>
</dbReference>
<feature type="transmembrane region" description="Helical" evidence="8">
    <location>
        <begin position="229"/>
        <end position="250"/>
    </location>
</feature>
<evidence type="ECO:0000256" key="7">
    <source>
        <dbReference type="ARBA" id="ARBA00023136"/>
    </source>
</evidence>
<evidence type="ECO:0000256" key="3">
    <source>
        <dbReference type="ARBA" id="ARBA00022448"/>
    </source>
</evidence>
<feature type="transmembrane region" description="Helical" evidence="8">
    <location>
        <begin position="392"/>
        <end position="421"/>
    </location>
</feature>
<evidence type="ECO:0000256" key="2">
    <source>
        <dbReference type="ARBA" id="ARBA00005658"/>
    </source>
</evidence>
<feature type="transmembrane region" description="Helical" evidence="8">
    <location>
        <begin position="317"/>
        <end position="335"/>
    </location>
</feature>
<keyword evidence="5 8" id="KW-0812">Transmembrane</keyword>
<feature type="transmembrane region" description="Helical" evidence="8">
    <location>
        <begin position="12"/>
        <end position="31"/>
    </location>
</feature>
<proteinExistence type="inferred from homology"/>
<comment type="similarity">
    <text evidence="2">Belongs to the BCCT transporter (TC 2.A.15) family.</text>
</comment>
<keyword evidence="7 8" id="KW-0472">Membrane</keyword>
<gene>
    <name evidence="9" type="ORF">SAMN04488053_107123</name>
</gene>
<feature type="transmembrane region" description="Helical" evidence="8">
    <location>
        <begin position="190"/>
        <end position="209"/>
    </location>
</feature>
<feature type="transmembrane region" description="Helical" evidence="8">
    <location>
        <begin position="442"/>
        <end position="464"/>
    </location>
</feature>
<protein>
    <submittedName>
        <fullName evidence="9">Glycine betaine transporter</fullName>
    </submittedName>
</protein>
<feature type="transmembrane region" description="Helical" evidence="8">
    <location>
        <begin position="90"/>
        <end position="111"/>
    </location>
</feature>
<dbReference type="RefSeq" id="WP_244516815.1">
    <property type="nucleotide sequence ID" value="NZ_FNIL01000007.1"/>
</dbReference>
<reference evidence="10" key="1">
    <citation type="submission" date="2016-10" db="EMBL/GenBank/DDBJ databases">
        <authorList>
            <person name="Varghese N."/>
            <person name="Submissions S."/>
        </authorList>
    </citation>
    <scope>NUCLEOTIDE SEQUENCE [LARGE SCALE GENOMIC DNA]</scope>
    <source>
        <strain evidence="10">CGMCC 1.10369</strain>
    </source>
</reference>
<feature type="transmembrane region" description="Helical" evidence="8">
    <location>
        <begin position="470"/>
        <end position="489"/>
    </location>
</feature>
<keyword evidence="6 8" id="KW-1133">Transmembrane helix</keyword>
<evidence type="ECO:0000313" key="10">
    <source>
        <dbReference type="Proteomes" id="UP000198778"/>
    </source>
</evidence>
<dbReference type="NCBIfam" id="TIGR00842">
    <property type="entry name" value="bcct"/>
    <property type="match status" value="1"/>
</dbReference>